<dbReference type="CDD" id="cd06170">
    <property type="entry name" value="LuxR_C_like"/>
    <property type="match status" value="1"/>
</dbReference>
<dbReference type="InterPro" id="IPR058245">
    <property type="entry name" value="NreC/VraR/RcsB-like_REC"/>
</dbReference>
<keyword evidence="3" id="KW-0805">Transcription regulation</keyword>
<evidence type="ECO:0000256" key="5">
    <source>
        <dbReference type="ARBA" id="ARBA00023163"/>
    </source>
</evidence>
<keyword evidence="2 7" id="KW-0597">Phosphoprotein</keyword>
<keyword evidence="5" id="KW-0804">Transcription</keyword>
<dbReference type="EMBL" id="DWYY01000173">
    <property type="protein sequence ID" value="HJA94437.1"/>
    <property type="molecule type" value="Genomic_DNA"/>
</dbReference>
<evidence type="ECO:0000256" key="2">
    <source>
        <dbReference type="ARBA" id="ARBA00022553"/>
    </source>
</evidence>
<dbReference type="InterPro" id="IPR011006">
    <property type="entry name" value="CheY-like_superfamily"/>
</dbReference>
<reference evidence="10" key="1">
    <citation type="journal article" date="2021" name="PeerJ">
        <title>Extensive microbial diversity within the chicken gut microbiome revealed by metagenomics and culture.</title>
        <authorList>
            <person name="Gilroy R."/>
            <person name="Ravi A."/>
            <person name="Getino M."/>
            <person name="Pursley I."/>
            <person name="Horton D.L."/>
            <person name="Alikhan N.F."/>
            <person name="Baker D."/>
            <person name="Gharbi K."/>
            <person name="Hall N."/>
            <person name="Watson M."/>
            <person name="Adriaenssens E.M."/>
            <person name="Foster-Nyarko E."/>
            <person name="Jarju S."/>
            <person name="Secka A."/>
            <person name="Antonio M."/>
            <person name="Oren A."/>
            <person name="Chaudhuri R.R."/>
            <person name="La Ragione R."/>
            <person name="Hildebrand F."/>
            <person name="Pallen M.J."/>
        </authorList>
    </citation>
    <scope>NUCLEOTIDE SEQUENCE</scope>
    <source>
        <strain evidence="10">CHK179-7159</strain>
    </source>
</reference>
<dbReference type="InterPro" id="IPR001789">
    <property type="entry name" value="Sig_transdc_resp-reg_receiver"/>
</dbReference>
<evidence type="ECO:0000313" key="11">
    <source>
        <dbReference type="Proteomes" id="UP000886858"/>
    </source>
</evidence>
<evidence type="ECO:0000313" key="10">
    <source>
        <dbReference type="EMBL" id="HJA94437.1"/>
    </source>
</evidence>
<dbReference type="Proteomes" id="UP000886858">
    <property type="component" value="Unassembled WGS sequence"/>
</dbReference>
<feature type="modified residue" description="4-aspartylphosphate" evidence="7">
    <location>
        <position position="53"/>
    </location>
</feature>
<organism evidence="10 11">
    <name type="scientific">Candidatus Eisenbergiella merdipullorum</name>
    <dbReference type="NCBI Taxonomy" id="2838553"/>
    <lineage>
        <taxon>Bacteria</taxon>
        <taxon>Bacillati</taxon>
        <taxon>Bacillota</taxon>
        <taxon>Clostridia</taxon>
        <taxon>Lachnospirales</taxon>
        <taxon>Lachnospiraceae</taxon>
        <taxon>Eisenbergiella</taxon>
    </lineage>
</organism>
<accession>A0A9D2L0A7</accession>
<protein>
    <recommendedName>
        <fullName evidence="1">Stage 0 sporulation protein A homolog</fullName>
    </recommendedName>
</protein>
<dbReference type="InterPro" id="IPR016032">
    <property type="entry name" value="Sig_transdc_resp-reg_C-effctor"/>
</dbReference>
<feature type="domain" description="Response regulatory" evidence="9">
    <location>
        <begin position="2"/>
        <end position="119"/>
    </location>
</feature>
<dbReference type="SUPFAM" id="SSF52172">
    <property type="entry name" value="CheY-like"/>
    <property type="match status" value="1"/>
</dbReference>
<dbReference type="AlphaFoldDB" id="A0A9D2L0A7"/>
<evidence type="ECO:0000256" key="6">
    <source>
        <dbReference type="ARBA" id="ARBA00024867"/>
    </source>
</evidence>
<dbReference type="PROSITE" id="PS50110">
    <property type="entry name" value="RESPONSE_REGULATORY"/>
    <property type="match status" value="1"/>
</dbReference>
<dbReference type="SUPFAM" id="SSF46894">
    <property type="entry name" value="C-terminal effector domain of the bipartite response regulators"/>
    <property type="match status" value="1"/>
</dbReference>
<evidence type="ECO:0000256" key="7">
    <source>
        <dbReference type="PROSITE-ProRule" id="PRU00169"/>
    </source>
</evidence>
<dbReference type="InterPro" id="IPR039420">
    <property type="entry name" value="WalR-like"/>
</dbReference>
<evidence type="ECO:0000259" key="9">
    <source>
        <dbReference type="PROSITE" id="PS50110"/>
    </source>
</evidence>
<dbReference type="Pfam" id="PF00196">
    <property type="entry name" value="GerE"/>
    <property type="match status" value="1"/>
</dbReference>
<feature type="domain" description="HTH luxR-type" evidence="8">
    <location>
        <begin position="150"/>
        <end position="215"/>
    </location>
</feature>
<dbReference type="SMART" id="SM00421">
    <property type="entry name" value="HTH_LUXR"/>
    <property type="match status" value="1"/>
</dbReference>
<dbReference type="PRINTS" id="PR00038">
    <property type="entry name" value="HTHLUXR"/>
</dbReference>
<dbReference type="CDD" id="cd17535">
    <property type="entry name" value="REC_NarL-like"/>
    <property type="match status" value="1"/>
</dbReference>
<dbReference type="GO" id="GO:0003677">
    <property type="term" value="F:DNA binding"/>
    <property type="evidence" value="ECO:0007669"/>
    <property type="project" value="UniProtKB-KW"/>
</dbReference>
<dbReference type="Pfam" id="PF00072">
    <property type="entry name" value="Response_reg"/>
    <property type="match status" value="1"/>
</dbReference>
<sequence length="222" mass="25310">MKLLICDDIKYMCVCFQDAFEELDDFTVVGLAHNREEVLRKVRETSPDVILLDIQMDGATTGIELIPRLKALLPQCKIVILTVHDERNIVFSAIEAGADNYVLKTKDMAEIIQVVRDTCRGKVYYDGAVVRKIVDEISAIGTQQSSLLYMIDLLTSLSRSEREIVKLMYDGKSKREIARIRSVEESTVRSQITNILQKTRKRSMQALLDEIRISGAYICFDR</sequence>
<comment type="function">
    <text evidence="6">May play the central regulatory role in sporulation. It may be an element of the effector pathway responsible for the activation of sporulation genes in response to nutritional stress. Spo0A may act in concert with spo0H (a sigma factor) to control the expression of some genes that are critical to the sporulation process.</text>
</comment>
<evidence type="ECO:0000256" key="4">
    <source>
        <dbReference type="ARBA" id="ARBA00023125"/>
    </source>
</evidence>
<evidence type="ECO:0000256" key="3">
    <source>
        <dbReference type="ARBA" id="ARBA00023015"/>
    </source>
</evidence>
<dbReference type="Gene3D" id="3.40.50.2300">
    <property type="match status" value="1"/>
</dbReference>
<reference evidence="10" key="2">
    <citation type="submission" date="2021-04" db="EMBL/GenBank/DDBJ databases">
        <authorList>
            <person name="Gilroy R."/>
        </authorList>
    </citation>
    <scope>NUCLEOTIDE SEQUENCE</scope>
    <source>
        <strain evidence="10">CHK179-7159</strain>
    </source>
</reference>
<dbReference type="PROSITE" id="PS50043">
    <property type="entry name" value="HTH_LUXR_2"/>
    <property type="match status" value="1"/>
</dbReference>
<dbReference type="SMART" id="SM00448">
    <property type="entry name" value="REC"/>
    <property type="match status" value="1"/>
</dbReference>
<comment type="caution">
    <text evidence="10">The sequence shown here is derived from an EMBL/GenBank/DDBJ whole genome shotgun (WGS) entry which is preliminary data.</text>
</comment>
<dbReference type="GO" id="GO:0006355">
    <property type="term" value="P:regulation of DNA-templated transcription"/>
    <property type="evidence" value="ECO:0007669"/>
    <property type="project" value="InterPro"/>
</dbReference>
<dbReference type="PANTHER" id="PTHR43214">
    <property type="entry name" value="TWO-COMPONENT RESPONSE REGULATOR"/>
    <property type="match status" value="1"/>
</dbReference>
<dbReference type="GO" id="GO:0000160">
    <property type="term" value="P:phosphorelay signal transduction system"/>
    <property type="evidence" value="ECO:0007669"/>
    <property type="project" value="InterPro"/>
</dbReference>
<dbReference type="PANTHER" id="PTHR43214:SF43">
    <property type="entry name" value="TWO-COMPONENT RESPONSE REGULATOR"/>
    <property type="match status" value="1"/>
</dbReference>
<gene>
    <name evidence="10" type="ORF">H9717_15210</name>
</gene>
<proteinExistence type="predicted"/>
<keyword evidence="4" id="KW-0238">DNA-binding</keyword>
<dbReference type="InterPro" id="IPR000792">
    <property type="entry name" value="Tscrpt_reg_LuxR_C"/>
</dbReference>
<name>A0A9D2L0A7_9FIRM</name>
<evidence type="ECO:0000256" key="1">
    <source>
        <dbReference type="ARBA" id="ARBA00018672"/>
    </source>
</evidence>
<evidence type="ECO:0000259" key="8">
    <source>
        <dbReference type="PROSITE" id="PS50043"/>
    </source>
</evidence>